<keyword evidence="1" id="KW-1133">Transmembrane helix</keyword>
<evidence type="ECO:0000256" key="1">
    <source>
        <dbReference type="SAM" id="Phobius"/>
    </source>
</evidence>
<feature type="transmembrane region" description="Helical" evidence="1">
    <location>
        <begin position="66"/>
        <end position="89"/>
    </location>
</feature>
<protein>
    <submittedName>
        <fullName evidence="2">Uncharacterized protein</fullName>
    </submittedName>
</protein>
<organism evidence="2 3">
    <name type="scientific">Stackebrandtia endophytica</name>
    <dbReference type="NCBI Taxonomy" id="1496996"/>
    <lineage>
        <taxon>Bacteria</taxon>
        <taxon>Bacillati</taxon>
        <taxon>Actinomycetota</taxon>
        <taxon>Actinomycetes</taxon>
        <taxon>Glycomycetales</taxon>
        <taxon>Glycomycetaceae</taxon>
        <taxon>Stackebrandtia</taxon>
    </lineage>
</organism>
<keyword evidence="1" id="KW-0472">Membrane</keyword>
<evidence type="ECO:0000313" key="3">
    <source>
        <dbReference type="Proteomes" id="UP000317043"/>
    </source>
</evidence>
<gene>
    <name evidence="2" type="ORF">FB566_5002</name>
</gene>
<evidence type="ECO:0000313" key="2">
    <source>
        <dbReference type="EMBL" id="TQL79400.1"/>
    </source>
</evidence>
<dbReference type="Proteomes" id="UP000317043">
    <property type="component" value="Unassembled WGS sequence"/>
</dbReference>
<dbReference type="EMBL" id="VFOW01000001">
    <property type="protein sequence ID" value="TQL79400.1"/>
    <property type="molecule type" value="Genomic_DNA"/>
</dbReference>
<keyword evidence="1" id="KW-0812">Transmembrane</keyword>
<feature type="transmembrane region" description="Helical" evidence="1">
    <location>
        <begin position="137"/>
        <end position="157"/>
    </location>
</feature>
<dbReference type="RefSeq" id="WP_142044675.1">
    <property type="nucleotide sequence ID" value="NZ_JBHTGS010000002.1"/>
</dbReference>
<name>A0A543B3R1_9ACTN</name>
<accession>A0A543B3R1</accession>
<reference evidence="2 3" key="1">
    <citation type="submission" date="2019-06" db="EMBL/GenBank/DDBJ databases">
        <title>Sequencing the genomes of 1000 actinobacteria strains.</title>
        <authorList>
            <person name="Klenk H.-P."/>
        </authorList>
    </citation>
    <scope>NUCLEOTIDE SEQUENCE [LARGE SCALE GENOMIC DNA]</scope>
    <source>
        <strain evidence="2 3">DSM 45928</strain>
    </source>
</reference>
<dbReference type="InParanoid" id="A0A543B3R1"/>
<feature type="transmembrane region" description="Helical" evidence="1">
    <location>
        <begin position="104"/>
        <end position="125"/>
    </location>
</feature>
<keyword evidence="3" id="KW-1185">Reference proteome</keyword>
<comment type="caution">
    <text evidence="2">The sequence shown here is derived from an EMBL/GenBank/DDBJ whole genome shotgun (WGS) entry which is preliminary data.</text>
</comment>
<dbReference type="OrthoDB" id="5066875at2"/>
<feature type="transmembrane region" description="Helical" evidence="1">
    <location>
        <begin position="172"/>
        <end position="189"/>
    </location>
</feature>
<sequence>MREIVHLDGDDRDVITVARAAARVIRPDRDTRRALFPQLMGLHRGRRSHLAAPTVPVAGRSAPARVWIVVWGILLTSGLVAASMAAVALGPPGRRNASTSADQAMAVAVPAAAIAIPLLLVVLFLPVPRGKAARYGTVATVPVAVMVAGLLVFRLLVGTEDSRGFSAEQVGLWLRLTLVVFVTLVVLGWRLNRLRRRRSDDPRPDSRDAVATMRHLRRTAVRLAETSSGPPDVVLGEWTERLNRLAKSGVNAETIAQARTMSPVAWLVWTFYDGEIDVSDVLPKS</sequence>
<proteinExistence type="predicted"/>
<dbReference type="AlphaFoldDB" id="A0A543B3R1"/>